<comment type="caution">
    <text evidence="2">The sequence shown here is derived from an EMBL/GenBank/DDBJ whole genome shotgun (WGS) entry which is preliminary data.</text>
</comment>
<dbReference type="Proteomes" id="UP000257139">
    <property type="component" value="Unassembled WGS sequence"/>
</dbReference>
<name>A0A7Z7NQ03_9BURK</name>
<reference evidence="2 3" key="1">
    <citation type="submission" date="2018-01" db="EMBL/GenBank/DDBJ databases">
        <authorList>
            <person name="Clerissi C."/>
        </authorList>
    </citation>
    <scope>NUCLEOTIDE SEQUENCE [LARGE SCALE GENOMIC DNA]</scope>
    <source>
        <strain evidence="2">Cupriavidus taiwanensis STM 6021</strain>
    </source>
</reference>
<evidence type="ECO:0000256" key="1">
    <source>
        <dbReference type="SAM" id="MobiDB-lite"/>
    </source>
</evidence>
<organism evidence="2 3">
    <name type="scientific">Cupriavidus taiwanensis</name>
    <dbReference type="NCBI Taxonomy" id="164546"/>
    <lineage>
        <taxon>Bacteria</taxon>
        <taxon>Pseudomonadati</taxon>
        <taxon>Pseudomonadota</taxon>
        <taxon>Betaproteobacteria</taxon>
        <taxon>Burkholderiales</taxon>
        <taxon>Burkholderiaceae</taxon>
        <taxon>Cupriavidus</taxon>
    </lineage>
</organism>
<sequence length="77" mass="8607">MATPTISPLRQCMIEDMRMRKLADQSQTQCIRAVCQFAVFPGRSPDTASIKEPAALSTSSGRSRHLPRFRSMPRSPN</sequence>
<feature type="region of interest" description="Disordered" evidence="1">
    <location>
        <begin position="42"/>
        <end position="77"/>
    </location>
</feature>
<gene>
    <name evidence="2" type="ORF">CBM2594_U10289</name>
</gene>
<proteinExistence type="predicted"/>
<accession>A0A7Z7NQ03</accession>
<evidence type="ECO:0000313" key="2">
    <source>
        <dbReference type="EMBL" id="SPC25788.1"/>
    </source>
</evidence>
<dbReference type="AlphaFoldDB" id="A0A7Z7NQ03"/>
<dbReference type="EMBL" id="OGUU01000045">
    <property type="protein sequence ID" value="SPC25788.1"/>
    <property type="molecule type" value="Genomic_DNA"/>
</dbReference>
<evidence type="ECO:0000313" key="3">
    <source>
        <dbReference type="Proteomes" id="UP000257139"/>
    </source>
</evidence>
<protein>
    <submittedName>
        <fullName evidence="2">Uncharacterized protein</fullName>
    </submittedName>
</protein>